<evidence type="ECO:0000256" key="6">
    <source>
        <dbReference type="ARBA" id="ARBA00022842"/>
    </source>
</evidence>
<evidence type="ECO:0000256" key="2">
    <source>
        <dbReference type="ARBA" id="ARBA00022598"/>
    </source>
</evidence>
<evidence type="ECO:0000256" key="3">
    <source>
        <dbReference type="ARBA" id="ARBA00022723"/>
    </source>
</evidence>
<dbReference type="GeneID" id="95976297"/>
<dbReference type="InterPro" id="IPR018109">
    <property type="entry name" value="Folylpolyglutamate_synth_CS"/>
</dbReference>
<feature type="domain" description="Mur ligase C-terminal" evidence="7">
    <location>
        <begin position="312"/>
        <end position="457"/>
    </location>
</feature>
<protein>
    <recommendedName>
        <fullName evidence="7">Mur ligase C-terminal domain-containing protein</fullName>
    </recommendedName>
</protein>
<comment type="caution">
    <text evidence="8">The sequence shown here is derived from an EMBL/GenBank/DDBJ whole genome shotgun (WGS) entry which is preliminary data.</text>
</comment>
<dbReference type="PANTHER" id="PTHR11136">
    <property type="entry name" value="FOLYLPOLYGLUTAMATE SYNTHASE-RELATED"/>
    <property type="match status" value="1"/>
</dbReference>
<dbReference type="PANTHER" id="PTHR11136:SF0">
    <property type="entry name" value="DIHYDROFOLATE SYNTHETASE-RELATED"/>
    <property type="match status" value="1"/>
</dbReference>
<dbReference type="InterPro" id="IPR004101">
    <property type="entry name" value="Mur_ligase_C"/>
</dbReference>
<dbReference type="InterPro" id="IPR036615">
    <property type="entry name" value="Mur_ligase_C_dom_sf"/>
</dbReference>
<organism evidence="8 9">
    <name type="scientific">Neodothiora populina</name>
    <dbReference type="NCBI Taxonomy" id="2781224"/>
    <lineage>
        <taxon>Eukaryota</taxon>
        <taxon>Fungi</taxon>
        <taxon>Dikarya</taxon>
        <taxon>Ascomycota</taxon>
        <taxon>Pezizomycotina</taxon>
        <taxon>Dothideomycetes</taxon>
        <taxon>Dothideomycetidae</taxon>
        <taxon>Dothideales</taxon>
        <taxon>Dothioraceae</taxon>
        <taxon>Neodothiora</taxon>
    </lineage>
</organism>
<evidence type="ECO:0000256" key="4">
    <source>
        <dbReference type="ARBA" id="ARBA00022741"/>
    </source>
</evidence>
<comment type="similarity">
    <text evidence="1">Belongs to the folylpolyglutamate synthase family.</text>
</comment>
<keyword evidence="5" id="KW-0067">ATP-binding</keyword>
<sequence length="476" mass="52363">MIELGLARIFRLLARTPLPWRAIHVAGTNGKGSICAYVTGMLSAYNVSTFRSESDQSALKHGRFNSPHLIDRWDCITIDGETISESIFRQVEARLIELNENEGIGASEFELLTATAFEIFTQENVDVAVIEVGMGGRLDATNILGQSSGWDKPDVAGVSIDQFRPKPLATAVSTIALDHQGFLGSTLEQISTEKAGIMKPGVPVVLAPNDATVTQNLLNIAKKVGVSQIIRAEDTQGYESIWSHTQKPQLFDNEQVRKQNSAMAFSLTWLALQQLHRLHDHIPSALTALISSFREVPSHTIWPGRVQDVSIECITGYKPLILIDGAHNAESAEALANTVRKRTYNDRPIIWVVAASYGKDVRSMLQHFLSIDADQRRTHPPCVIATRFGPVDGMPWVRAMSPVEIVDQVRQTTNQCKSANFSVKPSYQTAVNDLRDALEEACTIAKKWDGLVVVAGSLYLVGDVLRMVREHGGDIS</sequence>
<evidence type="ECO:0000256" key="5">
    <source>
        <dbReference type="ARBA" id="ARBA00022840"/>
    </source>
</evidence>
<gene>
    <name evidence="8" type="ORF">AAFC00_002595</name>
</gene>
<keyword evidence="3" id="KW-0479">Metal-binding</keyword>
<dbReference type="InterPro" id="IPR001645">
    <property type="entry name" value="Folylpolyglutamate_synth"/>
</dbReference>
<dbReference type="Proteomes" id="UP001562354">
    <property type="component" value="Unassembled WGS sequence"/>
</dbReference>
<evidence type="ECO:0000313" key="8">
    <source>
        <dbReference type="EMBL" id="KAL1302164.1"/>
    </source>
</evidence>
<dbReference type="RefSeq" id="XP_069198440.1">
    <property type="nucleotide sequence ID" value="XM_069341935.1"/>
</dbReference>
<keyword evidence="9" id="KW-1185">Reference proteome</keyword>
<dbReference type="PROSITE" id="PS01012">
    <property type="entry name" value="FOLYLPOLYGLU_SYNT_2"/>
    <property type="match status" value="1"/>
</dbReference>
<name>A0ABR3P811_9PEZI</name>
<dbReference type="SUPFAM" id="SSF53244">
    <property type="entry name" value="MurD-like peptide ligases, peptide-binding domain"/>
    <property type="match status" value="1"/>
</dbReference>
<proteinExistence type="inferred from homology"/>
<dbReference type="EMBL" id="JBFMKM010000012">
    <property type="protein sequence ID" value="KAL1302164.1"/>
    <property type="molecule type" value="Genomic_DNA"/>
</dbReference>
<evidence type="ECO:0000259" key="7">
    <source>
        <dbReference type="Pfam" id="PF02875"/>
    </source>
</evidence>
<dbReference type="Gene3D" id="3.90.190.20">
    <property type="entry name" value="Mur ligase, C-terminal domain"/>
    <property type="match status" value="1"/>
</dbReference>
<keyword evidence="4" id="KW-0547">Nucleotide-binding</keyword>
<dbReference type="InterPro" id="IPR036565">
    <property type="entry name" value="Mur-like_cat_sf"/>
</dbReference>
<dbReference type="Gene3D" id="3.40.1190.10">
    <property type="entry name" value="Mur-like, catalytic domain"/>
    <property type="match status" value="1"/>
</dbReference>
<evidence type="ECO:0000256" key="1">
    <source>
        <dbReference type="ARBA" id="ARBA00008276"/>
    </source>
</evidence>
<keyword evidence="2" id="KW-0436">Ligase</keyword>
<dbReference type="SUPFAM" id="SSF53623">
    <property type="entry name" value="MurD-like peptide ligases, catalytic domain"/>
    <property type="match status" value="1"/>
</dbReference>
<evidence type="ECO:0000313" key="9">
    <source>
        <dbReference type="Proteomes" id="UP001562354"/>
    </source>
</evidence>
<keyword evidence="6" id="KW-0460">Magnesium</keyword>
<dbReference type="Pfam" id="PF02875">
    <property type="entry name" value="Mur_ligase_C"/>
    <property type="match status" value="1"/>
</dbReference>
<accession>A0ABR3P811</accession>
<reference evidence="8 9" key="1">
    <citation type="submission" date="2024-07" db="EMBL/GenBank/DDBJ databases">
        <title>Draft sequence of the Neodothiora populina.</title>
        <authorList>
            <person name="Drown D.D."/>
            <person name="Schuette U.S."/>
            <person name="Buechlein A.B."/>
            <person name="Rusch D.R."/>
            <person name="Winton L.W."/>
            <person name="Adams G.A."/>
        </authorList>
    </citation>
    <scope>NUCLEOTIDE SEQUENCE [LARGE SCALE GENOMIC DNA]</scope>
    <source>
        <strain evidence="8 9">CPC 39397</strain>
    </source>
</reference>